<comment type="caution">
    <text evidence="1">The sequence shown here is derived from an EMBL/GenBank/DDBJ whole genome shotgun (WGS) entry which is preliminary data.</text>
</comment>
<organism evidence="1 2">
    <name type="scientific">Porphyromonas levii</name>
    <dbReference type="NCBI Taxonomy" id="28114"/>
    <lineage>
        <taxon>Bacteria</taxon>
        <taxon>Pseudomonadati</taxon>
        <taxon>Bacteroidota</taxon>
        <taxon>Bacteroidia</taxon>
        <taxon>Bacteroidales</taxon>
        <taxon>Porphyromonadaceae</taxon>
        <taxon>Porphyromonas</taxon>
    </lineage>
</organism>
<dbReference type="RefSeq" id="WP_018358572.1">
    <property type="nucleotide sequence ID" value="NZ_CP197400.1"/>
</dbReference>
<gene>
    <name evidence="1" type="ORF">E4P47_00900</name>
</gene>
<evidence type="ECO:0000313" key="1">
    <source>
        <dbReference type="EMBL" id="TFH97182.1"/>
    </source>
</evidence>
<dbReference type="Proteomes" id="UP000297225">
    <property type="component" value="Unassembled WGS sequence"/>
</dbReference>
<accession>A0A4Y8WS25</accession>
<dbReference type="InterPro" id="IPR018580">
    <property type="entry name" value="Uncharacterised_YfhO"/>
</dbReference>
<dbReference type="PANTHER" id="PTHR38454:SF1">
    <property type="entry name" value="INTEGRAL MEMBRANE PROTEIN"/>
    <property type="match status" value="1"/>
</dbReference>
<dbReference type="EMBL" id="SPNC01000006">
    <property type="protein sequence ID" value="TFH97182.1"/>
    <property type="molecule type" value="Genomic_DNA"/>
</dbReference>
<dbReference type="OrthoDB" id="9772884at2"/>
<reference evidence="1 2" key="1">
    <citation type="submission" date="2019-03" db="EMBL/GenBank/DDBJ databases">
        <title>Porphyromonas levii Isolated from the Uterus of Dairy Cows.</title>
        <authorList>
            <person name="Francis A.M."/>
        </authorList>
    </citation>
    <scope>NUCLEOTIDE SEQUENCE [LARGE SCALE GENOMIC DNA]</scope>
    <source>
        <strain evidence="1 2">AF5678</strain>
    </source>
</reference>
<dbReference type="AlphaFoldDB" id="A0A4Y8WS25"/>
<dbReference type="GeneID" id="66797347"/>
<dbReference type="Pfam" id="PF09586">
    <property type="entry name" value="YfhO"/>
    <property type="match status" value="1"/>
</dbReference>
<proteinExistence type="predicted"/>
<dbReference type="PANTHER" id="PTHR38454">
    <property type="entry name" value="INTEGRAL MEMBRANE PROTEIN-RELATED"/>
    <property type="match status" value="1"/>
</dbReference>
<dbReference type="CDD" id="cd12087">
    <property type="entry name" value="TM_EGFR-like"/>
    <property type="match status" value="1"/>
</dbReference>
<sequence>MDKQKWYHQSWVQIVGVVLLFLVIALAYFYPAAFEGRQLFQADGAAAAGTGRDVVEYMEQTGERSFWTGSLFGGMPTYQISPSYPSAEGIKAVQKIYSPRSILLGESYLIFMLLIGFYIFMRSWGIKRQLSVGGAIMWAFSSYFLILIDAGHIWKLLALTYIPPTIAGLVLAFHRRKYLLGFFVTGLFSALQIYSNHIQMSYYFAFLMLAMIIAWAIEAGRKKEWAHFAKAFGVVVAGGLIGIAINGTSLYHTYEYGKETMRGGREITVLDNPNATQVTNNGLDHAYITQWSYGIDEMLTFLIPDAKGGASGAIPAEEVQKSNVSNPQLQQILSDPRSGMNRYWGDQPFTAGPVYIGAIVLLLALFGMMVAKGPMKWSLIGVTALTIMLSWGHNFMWLSELFIDYFPLYDKFRTPSSILVVAEFTLPLFAIWGLVLILREPAFIRKHKTEAIIATALTLGVALILYIIPSLSGGFLSKYEADYFSTVAAQNPDMNLLRGALESVREHIFKSDTLRTISFLILSVALLFLYDREKVSKQVMLPLLVLLIFVDLWSVDKRFLNDGKYMEASQVTARVTETTAADQMILADTTQYRVFNTTVNTFNDATTSYNHRSVGGYHAAKLQRYQDIIEGYLVKRDLNVLRALNTKYYIVPDSVGVPTAVTDPDTYGNAWFVGSVKPVSTPDEEFTALGEVSLNQVAVLAGNFADKAPSVITPDSLASISLVSYAPNRVKYRTTNNHEGVAVFSEIYYPHGWHATIDGAPTEILRADYILRALVVPQGEHEVEFVFDPQSLHTTEAVAIVGSILLAIAGIGIVVYYFLQRRRHGANTPA</sequence>
<evidence type="ECO:0000313" key="2">
    <source>
        <dbReference type="Proteomes" id="UP000297225"/>
    </source>
</evidence>
<protein>
    <submittedName>
        <fullName evidence="1">Uncharacterized protein</fullName>
    </submittedName>
</protein>
<name>A0A4Y8WS25_9PORP</name>
<dbReference type="STRING" id="1122973.GCA_000379925_01333"/>
<keyword evidence="2" id="KW-1185">Reference proteome</keyword>